<evidence type="ECO:0000256" key="1">
    <source>
        <dbReference type="SAM" id="Phobius"/>
    </source>
</evidence>
<evidence type="ECO:0008006" key="4">
    <source>
        <dbReference type="Google" id="ProtNLM"/>
    </source>
</evidence>
<dbReference type="PATRIC" id="fig|135826.4.peg.984"/>
<keyword evidence="3" id="KW-1185">Reference proteome</keyword>
<dbReference type="OrthoDB" id="2357451at2"/>
<dbReference type="EMBL" id="JXRQ01000015">
    <property type="protein sequence ID" value="KIL51476.1"/>
    <property type="molecule type" value="Genomic_DNA"/>
</dbReference>
<evidence type="ECO:0000313" key="3">
    <source>
        <dbReference type="Proteomes" id="UP000031950"/>
    </source>
</evidence>
<accession>A0A0C2W4E8</accession>
<organism evidence="2 3">
    <name type="scientific">Jeotgalibacillus alimentarius</name>
    <dbReference type="NCBI Taxonomy" id="135826"/>
    <lineage>
        <taxon>Bacteria</taxon>
        <taxon>Bacillati</taxon>
        <taxon>Bacillota</taxon>
        <taxon>Bacilli</taxon>
        <taxon>Bacillales</taxon>
        <taxon>Caryophanaceae</taxon>
        <taxon>Jeotgalibacillus</taxon>
    </lineage>
</organism>
<proteinExistence type="predicted"/>
<keyword evidence="1" id="KW-1133">Transmembrane helix</keyword>
<dbReference type="AlphaFoldDB" id="A0A0C2W4E8"/>
<comment type="caution">
    <text evidence="2">The sequence shown here is derived from an EMBL/GenBank/DDBJ whole genome shotgun (WGS) entry which is preliminary data.</text>
</comment>
<dbReference type="STRING" id="135826.KP77_09880"/>
<evidence type="ECO:0000313" key="2">
    <source>
        <dbReference type="EMBL" id="KIL51476.1"/>
    </source>
</evidence>
<dbReference type="RefSeq" id="WP_041121601.1">
    <property type="nucleotide sequence ID" value="NZ_JXRQ01000015.1"/>
</dbReference>
<dbReference type="Pfam" id="PF17428">
    <property type="entry name" value="DUF5412"/>
    <property type="match status" value="1"/>
</dbReference>
<protein>
    <recommendedName>
        <fullName evidence="4">DUF5412 domain-containing protein</fullName>
    </recommendedName>
</protein>
<keyword evidence="1" id="KW-0812">Transmembrane</keyword>
<dbReference type="InterPro" id="IPR035406">
    <property type="entry name" value="DUF5412"/>
</dbReference>
<gene>
    <name evidence="2" type="ORF">KP77_09880</name>
</gene>
<dbReference type="Proteomes" id="UP000031950">
    <property type="component" value="Unassembled WGS sequence"/>
</dbReference>
<sequence length="128" mass="14575">MKKLTTFKKVMLGLLTGMLVLVGGFAFLIYWLFYDMDRLPQGEFITEETSPDGTYTVKAYRTNGGATTAYAVRGELVTNNSGKTKNIYWQYRKDAAEITWQDEDTVMINGIELDVPGERYDYRKEGDG</sequence>
<feature type="transmembrane region" description="Helical" evidence="1">
    <location>
        <begin position="12"/>
        <end position="33"/>
    </location>
</feature>
<keyword evidence="1" id="KW-0472">Membrane</keyword>
<name>A0A0C2W4E8_9BACL</name>
<reference evidence="2 3" key="1">
    <citation type="submission" date="2015-01" db="EMBL/GenBank/DDBJ databases">
        <title>Genome sequence of Jeotgalibacillus alimentarius.</title>
        <authorList>
            <person name="Goh K.M."/>
            <person name="Chan K.-G."/>
            <person name="Yaakop A.S."/>
            <person name="Ee R."/>
            <person name="Gan H.M."/>
            <person name="Chan C.S."/>
        </authorList>
    </citation>
    <scope>NUCLEOTIDE SEQUENCE [LARGE SCALE GENOMIC DNA]</scope>
    <source>
        <strain evidence="2 3">YKJ-13</strain>
    </source>
</reference>